<name>B0MR28_9FIRM</name>
<proteinExistence type="predicted"/>
<comment type="caution">
    <text evidence="1">The sequence shown here is derived from an EMBL/GenBank/DDBJ whole genome shotgun (WGS) entry which is preliminary data.</text>
</comment>
<dbReference type="Proteomes" id="UP000005326">
    <property type="component" value="Unassembled WGS sequence"/>
</dbReference>
<organism evidence="1 2">
    <name type="scientific">[Eubacterium] siraeum DSM 15702</name>
    <dbReference type="NCBI Taxonomy" id="428128"/>
    <lineage>
        <taxon>Bacteria</taxon>
        <taxon>Bacillati</taxon>
        <taxon>Bacillota</taxon>
        <taxon>Clostridia</taxon>
        <taxon>Eubacteriales</taxon>
        <taxon>Oscillospiraceae</taxon>
        <taxon>Oscillospiraceae incertae sedis</taxon>
    </lineage>
</organism>
<keyword evidence="2" id="KW-1185">Reference proteome</keyword>
<dbReference type="EMBL" id="ABCA03000053">
    <property type="protein sequence ID" value="EDR99944.1"/>
    <property type="molecule type" value="Genomic_DNA"/>
</dbReference>
<evidence type="ECO:0000313" key="2">
    <source>
        <dbReference type="Proteomes" id="UP000005326"/>
    </source>
</evidence>
<evidence type="ECO:0000313" key="1">
    <source>
        <dbReference type="EMBL" id="EDR99944.1"/>
    </source>
</evidence>
<dbReference type="AlphaFoldDB" id="B0MR28"/>
<gene>
    <name evidence="1" type="ORF">EUBSIR_02294</name>
</gene>
<protein>
    <submittedName>
        <fullName evidence="1">Uncharacterized protein</fullName>
    </submittedName>
</protein>
<sequence length="66" mass="7928">MVMILSLLLYLYEAVLKKYKFHAYFYTSALIFYFTKKADKMQVLFIKKSNKTARHKSANFSVRQHI</sequence>
<accession>B0MR28</accession>
<reference evidence="1" key="2">
    <citation type="submission" date="2014-06" db="EMBL/GenBank/DDBJ databases">
        <title>Draft genome sequence of Eubacterium siraeum (DSM 15702).</title>
        <authorList>
            <person name="Sudarsanam P."/>
            <person name="Ley R."/>
            <person name="Guruge J."/>
            <person name="Turnbaugh P.J."/>
            <person name="Mahowald M."/>
            <person name="Liep D."/>
            <person name="Gordon J."/>
        </authorList>
    </citation>
    <scope>NUCLEOTIDE SEQUENCE</scope>
    <source>
        <strain evidence="1">DSM 15702</strain>
    </source>
</reference>
<reference evidence="1" key="1">
    <citation type="submission" date="2007-10" db="EMBL/GenBank/DDBJ databases">
        <authorList>
            <person name="Fulton L."/>
            <person name="Clifton S."/>
            <person name="Fulton B."/>
            <person name="Xu J."/>
            <person name="Minx P."/>
            <person name="Pepin K.H."/>
            <person name="Johnson M."/>
            <person name="Thiruvilangam P."/>
            <person name="Bhonagiri V."/>
            <person name="Nash W.E."/>
            <person name="Mardis E.R."/>
            <person name="Wilson R.K."/>
        </authorList>
    </citation>
    <scope>NUCLEOTIDE SEQUENCE [LARGE SCALE GENOMIC DNA]</scope>
    <source>
        <strain evidence="1">DSM 15702</strain>
    </source>
</reference>